<dbReference type="Gene3D" id="3.30.565.10">
    <property type="entry name" value="Histidine kinase-like ATPase, C-terminal domain"/>
    <property type="match status" value="1"/>
</dbReference>
<dbReference type="InterPro" id="IPR036890">
    <property type="entry name" value="HATPase_C_sf"/>
</dbReference>
<keyword evidence="5" id="KW-0902">Two-component regulatory system</keyword>
<dbReference type="CDD" id="cd00075">
    <property type="entry name" value="HATPase"/>
    <property type="match status" value="1"/>
</dbReference>
<organism evidence="8 9">
    <name type="scientific">Gottschalkia purinilytica</name>
    <name type="common">Clostridium purinilyticum</name>
    <dbReference type="NCBI Taxonomy" id="1503"/>
    <lineage>
        <taxon>Bacteria</taxon>
        <taxon>Bacillati</taxon>
        <taxon>Bacillota</taxon>
        <taxon>Tissierellia</taxon>
        <taxon>Tissierellales</taxon>
        <taxon>Gottschalkiaceae</taxon>
        <taxon>Gottschalkia</taxon>
    </lineage>
</organism>
<name>A0A0L0WBZ9_GOTPU</name>
<feature type="domain" description="Histidine kinase" evidence="7">
    <location>
        <begin position="253"/>
        <end position="419"/>
    </location>
</feature>
<keyword evidence="3" id="KW-0597">Phosphoprotein</keyword>
<dbReference type="GO" id="GO:0000155">
    <property type="term" value="F:phosphorelay sensor kinase activity"/>
    <property type="evidence" value="ECO:0007669"/>
    <property type="project" value="TreeGrafter"/>
</dbReference>
<comment type="caution">
    <text evidence="8">The sequence shown here is derived from an EMBL/GenBank/DDBJ whole genome shotgun (WGS) entry which is preliminary data.</text>
</comment>
<dbReference type="SMART" id="SM00387">
    <property type="entry name" value="HATPase_c"/>
    <property type="match status" value="1"/>
</dbReference>
<keyword evidence="8" id="KW-0808">Transferase</keyword>
<dbReference type="EC" id="2.7.13.3" evidence="2"/>
<dbReference type="InterPro" id="IPR004358">
    <property type="entry name" value="Sig_transdc_His_kin-like_C"/>
</dbReference>
<dbReference type="Proteomes" id="UP000037267">
    <property type="component" value="Unassembled WGS sequence"/>
</dbReference>
<evidence type="ECO:0000256" key="2">
    <source>
        <dbReference type="ARBA" id="ARBA00012438"/>
    </source>
</evidence>
<evidence type="ECO:0000256" key="5">
    <source>
        <dbReference type="ARBA" id="ARBA00023012"/>
    </source>
</evidence>
<evidence type="ECO:0000256" key="4">
    <source>
        <dbReference type="ARBA" id="ARBA00022777"/>
    </source>
</evidence>
<dbReference type="InterPro" id="IPR005467">
    <property type="entry name" value="His_kinase_dom"/>
</dbReference>
<evidence type="ECO:0000256" key="6">
    <source>
        <dbReference type="SAM" id="Phobius"/>
    </source>
</evidence>
<keyword evidence="9" id="KW-1185">Reference proteome</keyword>
<keyword evidence="4 8" id="KW-0418">Kinase</keyword>
<sequence length="430" mass="49802">MKHLKKILGASAIVALASQINIGILDTDFRVSAGIIFFVLFLFQYKDLKPVLMGLISGIAVYLLRLIICLAGKGNLSEVIFSYQLEILFYTFYGVIYSLLTRRSNRDNLNQLVFILIASDLCANLIEIFVRIMVGDSHFHREIIITLLLVAIVRSVIVWFLLSWLRYYRMLLMKEDHEKRYTKLLWLTAQLKSEMYWMEKNMVNIERIMSNSYELFEKIGLKEDENSWADRAVTIAKDVHEIKKEYELAIRGIKELTENKLQDEGMNFKDIITILDETMKREIRHLGKNIELLFEVGENFYTSKHYYLMSVFRNLIINAIDAISDSGKVAKISFIHKTEKEQHVFIISDTGCGIDEEDLKHIFSPGFSTKINYSTGQINRGLGLSVVQEMVERHFEGRITVNSVKGKGTTFCVYIPRNSVEVNFSEHIYH</sequence>
<protein>
    <recommendedName>
        <fullName evidence="2">histidine kinase</fullName>
        <ecNumber evidence="2">2.7.13.3</ecNumber>
    </recommendedName>
</protein>
<dbReference type="EMBL" id="LGSS01000004">
    <property type="protein sequence ID" value="KNF09001.1"/>
    <property type="molecule type" value="Genomic_DNA"/>
</dbReference>
<feature type="transmembrane region" description="Helical" evidence="6">
    <location>
        <begin position="52"/>
        <end position="74"/>
    </location>
</feature>
<comment type="catalytic activity">
    <reaction evidence="1">
        <text>ATP + protein L-histidine = ADP + protein N-phospho-L-histidine.</text>
        <dbReference type="EC" id="2.7.13.3"/>
    </reaction>
</comment>
<evidence type="ECO:0000259" key="7">
    <source>
        <dbReference type="PROSITE" id="PS50109"/>
    </source>
</evidence>
<keyword evidence="6" id="KW-1133">Transmembrane helix</keyword>
<dbReference type="STRING" id="1503.CLPU_4c00470"/>
<proteinExistence type="predicted"/>
<dbReference type="InterPro" id="IPR003594">
    <property type="entry name" value="HATPase_dom"/>
</dbReference>
<feature type="transmembrane region" description="Helical" evidence="6">
    <location>
        <begin position="29"/>
        <end position="45"/>
    </location>
</feature>
<feature type="transmembrane region" description="Helical" evidence="6">
    <location>
        <begin position="112"/>
        <end position="132"/>
    </location>
</feature>
<accession>A0A0L0WBZ9</accession>
<feature type="transmembrane region" description="Helical" evidence="6">
    <location>
        <begin position="144"/>
        <end position="165"/>
    </location>
</feature>
<dbReference type="Pfam" id="PF02518">
    <property type="entry name" value="HATPase_c"/>
    <property type="match status" value="1"/>
</dbReference>
<evidence type="ECO:0000256" key="1">
    <source>
        <dbReference type="ARBA" id="ARBA00000085"/>
    </source>
</evidence>
<dbReference type="PROSITE" id="PS50109">
    <property type="entry name" value="HIS_KIN"/>
    <property type="match status" value="1"/>
</dbReference>
<feature type="transmembrane region" description="Helical" evidence="6">
    <location>
        <begin position="80"/>
        <end position="100"/>
    </location>
</feature>
<dbReference type="AlphaFoldDB" id="A0A0L0WBZ9"/>
<reference evidence="9" key="1">
    <citation type="submission" date="2015-07" db="EMBL/GenBank/DDBJ databases">
        <title>Draft genome sequence of the purine-degrading Gottschalkia purinilyticum DSM 1384 (formerly Clostridium purinilyticum).</title>
        <authorList>
            <person name="Poehlein A."/>
            <person name="Schiel-Bengelsdorf B."/>
            <person name="Bengelsdorf F.R."/>
            <person name="Daniel R."/>
            <person name="Duerre P."/>
        </authorList>
    </citation>
    <scope>NUCLEOTIDE SEQUENCE [LARGE SCALE GENOMIC DNA]</scope>
    <source>
        <strain evidence="9">DSM 1384</strain>
    </source>
</reference>
<keyword evidence="6" id="KW-0812">Transmembrane</keyword>
<evidence type="ECO:0000313" key="9">
    <source>
        <dbReference type="Proteomes" id="UP000037267"/>
    </source>
</evidence>
<gene>
    <name evidence="8" type="ORF">CLPU_4c00470</name>
</gene>
<dbReference type="PATRIC" id="fig|1503.3.peg.2269"/>
<dbReference type="PANTHER" id="PTHR43547">
    <property type="entry name" value="TWO-COMPONENT HISTIDINE KINASE"/>
    <property type="match status" value="1"/>
</dbReference>
<dbReference type="PRINTS" id="PR00344">
    <property type="entry name" value="BCTRLSENSOR"/>
</dbReference>
<dbReference type="PANTHER" id="PTHR43547:SF10">
    <property type="entry name" value="SENSOR HISTIDINE KINASE DCUS"/>
    <property type="match status" value="1"/>
</dbReference>
<evidence type="ECO:0000256" key="3">
    <source>
        <dbReference type="ARBA" id="ARBA00022553"/>
    </source>
</evidence>
<keyword evidence="6" id="KW-0472">Membrane</keyword>
<dbReference type="SUPFAM" id="SSF55874">
    <property type="entry name" value="ATPase domain of HSP90 chaperone/DNA topoisomerase II/histidine kinase"/>
    <property type="match status" value="1"/>
</dbReference>
<evidence type="ECO:0000313" key="8">
    <source>
        <dbReference type="EMBL" id="KNF09001.1"/>
    </source>
</evidence>